<dbReference type="Proteomes" id="UP000480350">
    <property type="component" value="Unassembled WGS sequence"/>
</dbReference>
<evidence type="ECO:0000313" key="2">
    <source>
        <dbReference type="Proteomes" id="UP000480350"/>
    </source>
</evidence>
<reference evidence="1 2" key="1">
    <citation type="submission" date="2019-12" db="EMBL/GenBank/DDBJ databases">
        <authorList>
            <person name="Lee S.D."/>
        </authorList>
    </citation>
    <scope>NUCLEOTIDE SEQUENCE [LARGE SCALE GENOMIC DNA]</scope>
    <source>
        <strain evidence="1 2">GH1-50</strain>
    </source>
</reference>
<comment type="caution">
    <text evidence="1">The sequence shown here is derived from an EMBL/GenBank/DDBJ whole genome shotgun (WGS) entry which is preliminary data.</text>
</comment>
<dbReference type="AlphaFoldDB" id="A0A7C9MX75"/>
<evidence type="ECO:0000313" key="1">
    <source>
        <dbReference type="EMBL" id="MXQ08860.1"/>
    </source>
</evidence>
<protein>
    <submittedName>
        <fullName evidence="1">Uncharacterized protein</fullName>
    </submittedName>
</protein>
<gene>
    <name evidence="1" type="ORF">GQ651_13460</name>
</gene>
<dbReference type="EMBL" id="WUPT01000002">
    <property type="protein sequence ID" value="MXQ08860.1"/>
    <property type="molecule type" value="Genomic_DNA"/>
</dbReference>
<organism evidence="1 2">
    <name type="scientific">Kangsaoukella pontilimi</name>
    <dbReference type="NCBI Taxonomy" id="2691042"/>
    <lineage>
        <taxon>Bacteria</taxon>
        <taxon>Pseudomonadati</taxon>
        <taxon>Pseudomonadota</taxon>
        <taxon>Alphaproteobacteria</taxon>
        <taxon>Rhodobacterales</taxon>
        <taxon>Paracoccaceae</taxon>
        <taxon>Kangsaoukella</taxon>
    </lineage>
</organism>
<proteinExistence type="predicted"/>
<sequence length="109" mass="11837">MSARVPALLTVYAGRFESQPLAFSALLDAADSLRIKVDLADVDVIREAREVRLAHYFRPAIVARIEAARGEDDTLLVARPSTLTAHPGFPPQGARVRLLGRFAGEVVEA</sequence>
<dbReference type="RefSeq" id="WP_160764753.1">
    <property type="nucleotide sequence ID" value="NZ_WUPT01000002.1"/>
</dbReference>
<keyword evidence="2" id="KW-1185">Reference proteome</keyword>
<name>A0A7C9MX75_9RHOB</name>
<reference evidence="1 2" key="2">
    <citation type="submission" date="2020-03" db="EMBL/GenBank/DDBJ databases">
        <title>Kangsaoukella pontilimi gen. nov., sp. nov., a new member of the family Rhodobacteraceae isolated from a tidal mudflat.</title>
        <authorList>
            <person name="Kim I.S."/>
        </authorList>
    </citation>
    <scope>NUCLEOTIDE SEQUENCE [LARGE SCALE GENOMIC DNA]</scope>
    <source>
        <strain evidence="1 2">GH1-50</strain>
    </source>
</reference>
<accession>A0A7C9MX75</accession>